<organism evidence="10">
    <name type="scientific">Calycera herbacea</name>
    <dbReference type="NCBI Taxonomy" id="1892786"/>
    <lineage>
        <taxon>Eukaryota</taxon>
        <taxon>Viridiplantae</taxon>
        <taxon>Streptophyta</taxon>
        <taxon>Embryophyta</taxon>
        <taxon>Tracheophyta</taxon>
        <taxon>Spermatophyta</taxon>
        <taxon>Magnoliopsida</taxon>
        <taxon>eudicotyledons</taxon>
        <taxon>Gunneridae</taxon>
        <taxon>Pentapetalae</taxon>
        <taxon>asterids</taxon>
        <taxon>campanulids</taxon>
        <taxon>Asterales</taxon>
        <taxon>Calyceraceae</taxon>
        <taxon>Calycera</taxon>
    </lineage>
</organism>
<evidence type="ECO:0000256" key="1">
    <source>
        <dbReference type="ARBA" id="ARBA00004123"/>
    </source>
</evidence>
<evidence type="ECO:0000256" key="2">
    <source>
        <dbReference type="ARBA" id="ARBA00022473"/>
    </source>
</evidence>
<keyword evidence="7" id="KW-1133">Transmembrane helix</keyword>
<accession>A0A346D3E6</accession>
<dbReference type="AlphaFoldDB" id="A0A346D3E6"/>
<evidence type="ECO:0000313" key="10">
    <source>
        <dbReference type="EMBL" id="AXM04964.1"/>
    </source>
</evidence>
<keyword evidence="7" id="KW-0812">Transmembrane</keyword>
<evidence type="ECO:0000256" key="5">
    <source>
        <dbReference type="ARBA" id="ARBA00023163"/>
    </source>
</evidence>
<dbReference type="InterPro" id="IPR005333">
    <property type="entry name" value="Transcription_factor_TCP"/>
</dbReference>
<keyword evidence="2" id="KW-0217">Developmental protein</keyword>
<dbReference type="GO" id="GO:0003700">
    <property type="term" value="F:DNA-binding transcription factor activity"/>
    <property type="evidence" value="ECO:0007669"/>
    <property type="project" value="InterPro"/>
</dbReference>
<protein>
    <submittedName>
        <fullName evidence="10">Cycloidea-like protein</fullName>
    </submittedName>
</protein>
<feature type="domain" description="TCP" evidence="8">
    <location>
        <begin position="81"/>
        <end position="139"/>
    </location>
</feature>
<evidence type="ECO:0000256" key="7">
    <source>
        <dbReference type="SAM" id="Phobius"/>
    </source>
</evidence>
<evidence type="ECO:0000256" key="6">
    <source>
        <dbReference type="ARBA" id="ARBA00023242"/>
    </source>
</evidence>
<comment type="subcellular location">
    <subcellularLocation>
        <location evidence="1">Nucleus</location>
    </subcellularLocation>
</comment>
<feature type="domain" description="R" evidence="9">
    <location>
        <begin position="206"/>
        <end position="223"/>
    </location>
</feature>
<dbReference type="PROSITE" id="PS51369">
    <property type="entry name" value="TCP"/>
    <property type="match status" value="1"/>
</dbReference>
<name>A0A346D3E6_9ASTR</name>
<keyword evidence="7" id="KW-0472">Membrane</keyword>
<evidence type="ECO:0000256" key="3">
    <source>
        <dbReference type="ARBA" id="ARBA00023015"/>
    </source>
</evidence>
<dbReference type="GO" id="GO:0005634">
    <property type="term" value="C:nucleus"/>
    <property type="evidence" value="ECO:0007669"/>
    <property type="project" value="UniProtKB-SubCell"/>
</dbReference>
<keyword evidence="4" id="KW-0238">DNA-binding</keyword>
<evidence type="ECO:0000259" key="8">
    <source>
        <dbReference type="PROSITE" id="PS51369"/>
    </source>
</evidence>
<dbReference type="PANTHER" id="PTHR31072:SF224">
    <property type="entry name" value="TRANSCRIPTION FACTOR TCP1"/>
    <property type="match status" value="1"/>
</dbReference>
<dbReference type="GO" id="GO:0043565">
    <property type="term" value="F:sequence-specific DNA binding"/>
    <property type="evidence" value="ECO:0007669"/>
    <property type="project" value="TreeGrafter"/>
</dbReference>
<dbReference type="PROSITE" id="PS51370">
    <property type="entry name" value="R"/>
    <property type="match status" value="1"/>
</dbReference>
<evidence type="ECO:0000259" key="9">
    <source>
        <dbReference type="PROSITE" id="PS51370"/>
    </source>
</evidence>
<dbReference type="InterPro" id="IPR017888">
    <property type="entry name" value="CYC/TB1_R_domain"/>
</dbReference>
<feature type="transmembrane region" description="Helical" evidence="7">
    <location>
        <begin position="279"/>
        <end position="299"/>
    </location>
</feature>
<keyword evidence="6" id="KW-0539">Nucleus</keyword>
<sequence>MFSSNSFPQLFTSPIHVFPPPDSFFDHEKHGFYFNHPFLSGDCFLFSDNNVVAPTPTLMAKHTTLIKQQHNHLLEKMEAVKKDRVRKIYTAGGHRERRVRLSFDVARKFFGLQDLLGFDKASKTLDWLFTKSKISIKELVEEANLKSSSINVADQSAVFFMEEIEEGDDAFKGKKTIKPLIKCVNGTRKKMAQKCKGEYDVNLARNVSRAKARARARERTREKLHSKNTSNNYYYSNVSPSSFILQSNCWTTQIDSKLQAPNPTVQIYDRYVNFNKKHMYLYIESNFCMILFTFLNYFVPKKESTLQDFNLGYL</sequence>
<dbReference type="PANTHER" id="PTHR31072">
    <property type="entry name" value="TRANSCRIPTION FACTOR TCP4-RELATED"/>
    <property type="match status" value="1"/>
</dbReference>
<dbReference type="InterPro" id="IPR017887">
    <property type="entry name" value="TF_TCP_subgr"/>
</dbReference>
<dbReference type="EMBL" id="MG593379">
    <property type="protein sequence ID" value="AXM04964.1"/>
    <property type="molecule type" value="Genomic_DNA"/>
</dbReference>
<proteinExistence type="predicted"/>
<dbReference type="Pfam" id="PF03634">
    <property type="entry name" value="TCP"/>
    <property type="match status" value="1"/>
</dbReference>
<keyword evidence="3" id="KW-0805">Transcription regulation</keyword>
<evidence type="ECO:0000256" key="4">
    <source>
        <dbReference type="ARBA" id="ARBA00023125"/>
    </source>
</evidence>
<keyword evidence="5" id="KW-0804">Transcription</keyword>
<dbReference type="GO" id="GO:2000032">
    <property type="term" value="P:regulation of secondary shoot formation"/>
    <property type="evidence" value="ECO:0007669"/>
    <property type="project" value="TreeGrafter"/>
</dbReference>
<reference evidence="10" key="1">
    <citation type="journal article" date="2018" name="Front. Plant Sci.">
        <title>Patterning the Asteraceae Capitulum: Duplications and Differential Expression of the Flower Symmetry CYC2-Like Genes.</title>
        <authorList>
            <person name="Chen J."/>
            <person name="Shen C.Z."/>
            <person name="Guo Y.P."/>
            <person name="Rao G.Y."/>
        </authorList>
    </citation>
    <scope>NUCLEOTIDE SEQUENCE</scope>
</reference>